<organism evidence="6 7">
    <name type="scientific">Lactuca saligna</name>
    <name type="common">Willowleaf lettuce</name>
    <dbReference type="NCBI Taxonomy" id="75948"/>
    <lineage>
        <taxon>Eukaryota</taxon>
        <taxon>Viridiplantae</taxon>
        <taxon>Streptophyta</taxon>
        <taxon>Embryophyta</taxon>
        <taxon>Tracheophyta</taxon>
        <taxon>Spermatophyta</taxon>
        <taxon>Magnoliopsida</taxon>
        <taxon>eudicotyledons</taxon>
        <taxon>Gunneridae</taxon>
        <taxon>Pentapetalae</taxon>
        <taxon>asterids</taxon>
        <taxon>campanulids</taxon>
        <taxon>Asterales</taxon>
        <taxon>Asteraceae</taxon>
        <taxon>Cichorioideae</taxon>
        <taxon>Cichorieae</taxon>
        <taxon>Lactucinae</taxon>
        <taxon>Lactuca</taxon>
    </lineage>
</organism>
<evidence type="ECO:0000256" key="3">
    <source>
        <dbReference type="ARBA" id="ARBA00022478"/>
    </source>
</evidence>
<name>A0AA36DXN4_LACSI</name>
<dbReference type="AlphaFoldDB" id="A0AA36DXN4"/>
<reference evidence="6" key="1">
    <citation type="submission" date="2023-04" db="EMBL/GenBank/DDBJ databases">
        <authorList>
            <person name="Vijverberg K."/>
            <person name="Xiong W."/>
            <person name="Schranz E."/>
        </authorList>
    </citation>
    <scope>NUCLEOTIDE SEQUENCE</scope>
</reference>
<evidence type="ECO:0008006" key="8">
    <source>
        <dbReference type="Google" id="ProtNLM"/>
    </source>
</evidence>
<dbReference type="InterPro" id="IPR016049">
    <property type="entry name" value="RNA_pol_Rpc34-like"/>
</dbReference>
<evidence type="ECO:0000313" key="6">
    <source>
        <dbReference type="EMBL" id="CAI9274858.1"/>
    </source>
</evidence>
<evidence type="ECO:0000256" key="1">
    <source>
        <dbReference type="ARBA" id="ARBA00004123"/>
    </source>
</evidence>
<dbReference type="InterPro" id="IPR007832">
    <property type="entry name" value="RNA_pol_Rpc34"/>
</dbReference>
<keyword evidence="3" id="KW-0240">DNA-directed RNA polymerase</keyword>
<sequence>MYAQNHQFTITLDNSASHHLRLHISVEPKGFTLLEISPLRPPSSDLEALHVSSARRRSELHFRPPGIDLSFIKMSLLQKRKAPETKPKTGGNIAESDRIVLNVIKSKREMAIFVKDLKQEAGLPDPTFNKSIKNLLTSGLIKEVAHVQLKGRKHYIAAEFEPSHEITGGSWYSKGELDQDFINGLKDLCLRIIRKLKVATADGVYDFSVKNGLINIDCTSQQISEILKSMVLDNKIIEVKSTGLGEYHSIPIGNLCYRYTTGDSAQGLKTGAMVSIPCGVCPRIRECTPDGLISPTTCVYYTKWLDF</sequence>
<comment type="similarity">
    <text evidence="2">Belongs to the eukaryotic RPC34/RPC39 RNA polymerase subunit family.</text>
</comment>
<keyword evidence="5" id="KW-0539">Nucleus</keyword>
<comment type="subcellular location">
    <subcellularLocation>
        <location evidence="1">Nucleus</location>
    </subcellularLocation>
</comment>
<dbReference type="Proteomes" id="UP001177003">
    <property type="component" value="Chromosome 3"/>
</dbReference>
<gene>
    <name evidence="6" type="ORF">LSALG_LOCUS14913</name>
</gene>
<proteinExistence type="inferred from homology"/>
<evidence type="ECO:0000313" key="7">
    <source>
        <dbReference type="Proteomes" id="UP001177003"/>
    </source>
</evidence>
<dbReference type="SUPFAM" id="SSF46785">
    <property type="entry name" value="Winged helix' DNA-binding domain"/>
    <property type="match status" value="1"/>
</dbReference>
<keyword evidence="4" id="KW-0804">Transcription</keyword>
<dbReference type="GO" id="GO:0006383">
    <property type="term" value="P:transcription by RNA polymerase III"/>
    <property type="evidence" value="ECO:0007669"/>
    <property type="project" value="InterPro"/>
</dbReference>
<dbReference type="Pfam" id="PF05158">
    <property type="entry name" value="RNA_pol_Rpc34"/>
    <property type="match status" value="2"/>
</dbReference>
<dbReference type="EMBL" id="OX465079">
    <property type="protein sequence ID" value="CAI9274858.1"/>
    <property type="molecule type" value="Genomic_DNA"/>
</dbReference>
<keyword evidence="7" id="KW-1185">Reference proteome</keyword>
<evidence type="ECO:0000256" key="5">
    <source>
        <dbReference type="ARBA" id="ARBA00023242"/>
    </source>
</evidence>
<dbReference type="Gene3D" id="1.10.10.10">
    <property type="entry name" value="Winged helix-like DNA-binding domain superfamily/Winged helix DNA-binding domain"/>
    <property type="match status" value="1"/>
</dbReference>
<evidence type="ECO:0000256" key="4">
    <source>
        <dbReference type="ARBA" id="ARBA00023163"/>
    </source>
</evidence>
<dbReference type="PANTHER" id="PTHR12780">
    <property type="entry name" value="RNA POLYMERASE III DNA DIRECTED , 39KD SUBUNIT-RELATED"/>
    <property type="match status" value="1"/>
</dbReference>
<dbReference type="InterPro" id="IPR036388">
    <property type="entry name" value="WH-like_DNA-bd_sf"/>
</dbReference>
<accession>A0AA36DXN4</accession>
<dbReference type="InterPro" id="IPR036390">
    <property type="entry name" value="WH_DNA-bd_sf"/>
</dbReference>
<protein>
    <recommendedName>
        <fullName evidence="8">DNA-directed RNA polymerase III subunit RPC6</fullName>
    </recommendedName>
</protein>
<dbReference type="GO" id="GO:0005666">
    <property type="term" value="C:RNA polymerase III complex"/>
    <property type="evidence" value="ECO:0007669"/>
    <property type="project" value="InterPro"/>
</dbReference>
<evidence type="ECO:0000256" key="2">
    <source>
        <dbReference type="ARBA" id="ARBA00011038"/>
    </source>
</evidence>